<name>A0A917EPJ3_9BACI</name>
<dbReference type="AlphaFoldDB" id="A0A917EPJ3"/>
<dbReference type="EMBL" id="BMFK01000001">
    <property type="protein sequence ID" value="GGE67253.1"/>
    <property type="molecule type" value="Genomic_DNA"/>
</dbReference>
<keyword evidence="1" id="KW-0472">Membrane</keyword>
<comment type="caution">
    <text evidence="2">The sequence shown here is derived from an EMBL/GenBank/DDBJ whole genome shotgun (WGS) entry which is preliminary data.</text>
</comment>
<evidence type="ECO:0000256" key="1">
    <source>
        <dbReference type="SAM" id="Phobius"/>
    </source>
</evidence>
<feature type="transmembrane region" description="Helical" evidence="1">
    <location>
        <begin position="39"/>
        <end position="57"/>
    </location>
</feature>
<proteinExistence type="predicted"/>
<reference evidence="2" key="1">
    <citation type="journal article" date="2014" name="Int. J. Syst. Evol. Microbiol.">
        <title>Complete genome sequence of Corynebacterium casei LMG S-19264T (=DSM 44701T), isolated from a smear-ripened cheese.</title>
        <authorList>
            <consortium name="US DOE Joint Genome Institute (JGI-PGF)"/>
            <person name="Walter F."/>
            <person name="Albersmeier A."/>
            <person name="Kalinowski J."/>
            <person name="Ruckert C."/>
        </authorList>
    </citation>
    <scope>NUCLEOTIDE SEQUENCE</scope>
    <source>
        <strain evidence="2">CGMCC 1.12698</strain>
    </source>
</reference>
<feature type="transmembrane region" description="Helical" evidence="1">
    <location>
        <begin position="12"/>
        <end position="33"/>
    </location>
</feature>
<reference evidence="2" key="2">
    <citation type="submission" date="2020-09" db="EMBL/GenBank/DDBJ databases">
        <authorList>
            <person name="Sun Q."/>
            <person name="Zhou Y."/>
        </authorList>
    </citation>
    <scope>NUCLEOTIDE SEQUENCE</scope>
    <source>
        <strain evidence="2">CGMCC 1.12698</strain>
    </source>
</reference>
<evidence type="ECO:0000313" key="3">
    <source>
        <dbReference type="Proteomes" id="UP000605259"/>
    </source>
</evidence>
<evidence type="ECO:0000313" key="2">
    <source>
        <dbReference type="EMBL" id="GGE67253.1"/>
    </source>
</evidence>
<keyword evidence="1" id="KW-1133">Transmembrane helix</keyword>
<dbReference type="Proteomes" id="UP000605259">
    <property type="component" value="Unassembled WGS sequence"/>
</dbReference>
<organism evidence="2 3">
    <name type="scientific">Priestia taiwanensis</name>
    <dbReference type="NCBI Taxonomy" id="1347902"/>
    <lineage>
        <taxon>Bacteria</taxon>
        <taxon>Bacillati</taxon>
        <taxon>Bacillota</taxon>
        <taxon>Bacilli</taxon>
        <taxon>Bacillales</taxon>
        <taxon>Bacillaceae</taxon>
        <taxon>Priestia</taxon>
    </lineage>
</organism>
<dbReference type="RefSeq" id="WP_188387914.1">
    <property type="nucleotide sequence ID" value="NZ_BMFK01000001.1"/>
</dbReference>
<keyword evidence="3" id="KW-1185">Reference proteome</keyword>
<keyword evidence="1" id="KW-0812">Transmembrane</keyword>
<protein>
    <submittedName>
        <fullName evidence="2">Uncharacterized protein</fullName>
    </submittedName>
</protein>
<accession>A0A917EPJ3</accession>
<feature type="transmembrane region" description="Helical" evidence="1">
    <location>
        <begin position="64"/>
        <end position="83"/>
    </location>
</feature>
<gene>
    <name evidence="2" type="ORF">GCM10007140_16770</name>
</gene>
<sequence length="186" mass="22015">MLKNLLYSLLKLLMIVLCIFILMKIWGFVIWINDMPVDKWIASTSVFVVPLFTHFFLQKRQVKLRKIILINVFLVIIHVGWLWSTKNHPYYYVYIEGNKDLSPSYLVHESSNVKHTIEYETGASYDVFSSKYTLFKSINPILFRKDSVREYEPGLIKFHSSDNFSIKKGENESIYIDTKYKDILVK</sequence>